<name>A0ACB9LU06_BAUVA</name>
<evidence type="ECO:0000313" key="1">
    <source>
        <dbReference type="EMBL" id="KAI4314632.1"/>
    </source>
</evidence>
<organism evidence="1 2">
    <name type="scientific">Bauhinia variegata</name>
    <name type="common">Purple orchid tree</name>
    <name type="synonym">Phanera variegata</name>
    <dbReference type="NCBI Taxonomy" id="167791"/>
    <lineage>
        <taxon>Eukaryota</taxon>
        <taxon>Viridiplantae</taxon>
        <taxon>Streptophyta</taxon>
        <taxon>Embryophyta</taxon>
        <taxon>Tracheophyta</taxon>
        <taxon>Spermatophyta</taxon>
        <taxon>Magnoliopsida</taxon>
        <taxon>eudicotyledons</taxon>
        <taxon>Gunneridae</taxon>
        <taxon>Pentapetalae</taxon>
        <taxon>rosids</taxon>
        <taxon>fabids</taxon>
        <taxon>Fabales</taxon>
        <taxon>Fabaceae</taxon>
        <taxon>Cercidoideae</taxon>
        <taxon>Cercideae</taxon>
        <taxon>Bauhiniinae</taxon>
        <taxon>Bauhinia</taxon>
    </lineage>
</organism>
<evidence type="ECO:0000313" key="2">
    <source>
        <dbReference type="Proteomes" id="UP000828941"/>
    </source>
</evidence>
<proteinExistence type="predicted"/>
<protein>
    <submittedName>
        <fullName evidence="1">Uncharacterized protein</fullName>
    </submittedName>
</protein>
<accession>A0ACB9LU06</accession>
<reference evidence="1 2" key="1">
    <citation type="journal article" date="2022" name="DNA Res.">
        <title>Chromosomal-level genome assembly of the orchid tree Bauhinia variegata (Leguminosae; Cercidoideae) supports the allotetraploid origin hypothesis of Bauhinia.</title>
        <authorList>
            <person name="Zhong Y."/>
            <person name="Chen Y."/>
            <person name="Zheng D."/>
            <person name="Pang J."/>
            <person name="Liu Y."/>
            <person name="Luo S."/>
            <person name="Meng S."/>
            <person name="Qian L."/>
            <person name="Wei D."/>
            <person name="Dai S."/>
            <person name="Zhou R."/>
        </authorList>
    </citation>
    <scope>NUCLEOTIDE SEQUENCE [LARGE SCALE GENOMIC DNA]</scope>
    <source>
        <strain evidence="1">BV-YZ2020</strain>
    </source>
</reference>
<dbReference type="Proteomes" id="UP000828941">
    <property type="component" value="Chromosome 11"/>
</dbReference>
<keyword evidence="2" id="KW-1185">Reference proteome</keyword>
<sequence>MKGYCMLSRGSEVIEIYKKMKEEGVEIGLVTDNTLIFGLSKSGRVKEAKKYLGVMAEKGHFPDEVTYTSLMNGMCREE</sequence>
<dbReference type="EMBL" id="CM039436">
    <property type="protein sequence ID" value="KAI4314632.1"/>
    <property type="molecule type" value="Genomic_DNA"/>
</dbReference>
<comment type="caution">
    <text evidence="1">The sequence shown here is derived from an EMBL/GenBank/DDBJ whole genome shotgun (WGS) entry which is preliminary data.</text>
</comment>
<gene>
    <name evidence="1" type="ORF">L6164_027520</name>
</gene>